<sequence length="163" mass="17400">MAGTVASLAGAHCGQHPDVAAVALCARCGGFLCGACTEVLEETAYCAPCAERRKQQTRPSRAVRLALGANVLGFLLLCVPFQGASSGFQRWSREWGFLPALVLTLAAAVAGTVIATRKLRRREEVGDRGLARGLRVLSALNLVGALLYCALIVVVLFVFRWRN</sequence>
<keyword evidence="3" id="KW-1185">Reference proteome</keyword>
<protein>
    <recommendedName>
        <fullName evidence="4">B box-type domain-containing protein</fullName>
    </recommendedName>
</protein>
<feature type="transmembrane region" description="Helical" evidence="1">
    <location>
        <begin position="62"/>
        <end position="83"/>
    </location>
</feature>
<proteinExistence type="predicted"/>
<gene>
    <name evidence="2" type="ORF">JYK02_19650</name>
</gene>
<evidence type="ECO:0000256" key="1">
    <source>
        <dbReference type="SAM" id="Phobius"/>
    </source>
</evidence>
<keyword evidence="1" id="KW-1133">Transmembrane helix</keyword>
<evidence type="ECO:0000313" key="2">
    <source>
        <dbReference type="EMBL" id="MBN8229730.1"/>
    </source>
</evidence>
<feature type="transmembrane region" description="Helical" evidence="1">
    <location>
        <begin position="136"/>
        <end position="159"/>
    </location>
</feature>
<dbReference type="RefSeq" id="WP_207053101.1">
    <property type="nucleotide sequence ID" value="NZ_JAFIMU010000007.1"/>
</dbReference>
<keyword evidence="1" id="KW-0812">Transmembrane</keyword>
<organism evidence="2 3">
    <name type="scientific">Corallococcus macrosporus</name>
    <dbReference type="NCBI Taxonomy" id="35"/>
    <lineage>
        <taxon>Bacteria</taxon>
        <taxon>Pseudomonadati</taxon>
        <taxon>Myxococcota</taxon>
        <taxon>Myxococcia</taxon>
        <taxon>Myxococcales</taxon>
        <taxon>Cystobacterineae</taxon>
        <taxon>Myxococcaceae</taxon>
        <taxon>Corallococcus</taxon>
    </lineage>
</organism>
<name>A0ABS3DDH0_9BACT</name>
<evidence type="ECO:0000313" key="3">
    <source>
        <dbReference type="Proteomes" id="UP000664052"/>
    </source>
</evidence>
<reference evidence="2 3" key="1">
    <citation type="submission" date="2021-02" db="EMBL/GenBank/DDBJ databases">
        <title>De Novo genome assembly of isolated myxobacteria.</title>
        <authorList>
            <person name="Stevens D.C."/>
        </authorList>
    </citation>
    <scope>NUCLEOTIDE SEQUENCE [LARGE SCALE GENOMIC DNA]</scope>
    <source>
        <strain evidence="2 3">ATCC 29039</strain>
    </source>
</reference>
<accession>A0ABS3DDH0</accession>
<evidence type="ECO:0008006" key="4">
    <source>
        <dbReference type="Google" id="ProtNLM"/>
    </source>
</evidence>
<dbReference type="EMBL" id="JAFIMU010000007">
    <property type="protein sequence ID" value="MBN8229730.1"/>
    <property type="molecule type" value="Genomic_DNA"/>
</dbReference>
<comment type="caution">
    <text evidence="2">The sequence shown here is derived from an EMBL/GenBank/DDBJ whole genome shotgun (WGS) entry which is preliminary data.</text>
</comment>
<keyword evidence="1" id="KW-0472">Membrane</keyword>
<feature type="transmembrane region" description="Helical" evidence="1">
    <location>
        <begin position="95"/>
        <end position="115"/>
    </location>
</feature>
<dbReference type="Proteomes" id="UP000664052">
    <property type="component" value="Unassembled WGS sequence"/>
</dbReference>